<evidence type="ECO:0000256" key="4">
    <source>
        <dbReference type="ARBA" id="ARBA00011496"/>
    </source>
</evidence>
<dbReference type="Gene3D" id="3.40.50.800">
    <property type="entry name" value="Anticodon-binding domain"/>
    <property type="match status" value="1"/>
</dbReference>
<dbReference type="InterPro" id="IPR004516">
    <property type="entry name" value="HisRS/HisZ"/>
</dbReference>
<keyword evidence="8 13" id="KW-0547">Nucleotide-binding</keyword>
<feature type="domain" description="Aminoacyl-transfer RNA synthetases class-II family profile" evidence="15">
    <location>
        <begin position="1"/>
        <end position="421"/>
    </location>
</feature>
<dbReference type="GO" id="GO:0006427">
    <property type="term" value="P:histidyl-tRNA aminoacylation"/>
    <property type="evidence" value="ECO:0007669"/>
    <property type="project" value="UniProtKB-UniRule"/>
</dbReference>
<dbReference type="InterPro" id="IPR045864">
    <property type="entry name" value="aa-tRNA-synth_II/BPL/LPL"/>
</dbReference>
<dbReference type="GO" id="GO:0005737">
    <property type="term" value="C:cytoplasm"/>
    <property type="evidence" value="ECO:0007669"/>
    <property type="project" value="UniProtKB-SubCell"/>
</dbReference>
<comment type="subunit">
    <text evidence="4">Heteromultimer composed of HisG and HisZ subunits.</text>
</comment>
<evidence type="ECO:0000256" key="6">
    <source>
        <dbReference type="ARBA" id="ARBA00022490"/>
    </source>
</evidence>
<comment type="subcellular location">
    <subcellularLocation>
        <location evidence="1 13">Cytoplasm</location>
    </subcellularLocation>
</comment>
<dbReference type="SUPFAM" id="SSF55681">
    <property type="entry name" value="Class II aaRS and biotin synthetases"/>
    <property type="match status" value="1"/>
</dbReference>
<dbReference type="UniPathway" id="UPA00031">
    <property type="reaction ID" value="UER00006"/>
</dbReference>
<evidence type="ECO:0000256" key="1">
    <source>
        <dbReference type="ARBA" id="ARBA00004496"/>
    </source>
</evidence>
<comment type="similarity">
    <text evidence="3">Belongs to the class-II aminoacyl-tRNA synthetase family. HisZ subfamily.</text>
</comment>
<evidence type="ECO:0000256" key="14">
    <source>
        <dbReference type="PIRSR" id="PIRSR001549-1"/>
    </source>
</evidence>
<dbReference type="Gene3D" id="3.30.930.10">
    <property type="entry name" value="Bira Bifunctional Protein, Domain 2"/>
    <property type="match status" value="1"/>
</dbReference>
<dbReference type="InterPro" id="IPR006195">
    <property type="entry name" value="aa-tRNA-synth_II"/>
</dbReference>
<evidence type="ECO:0000256" key="13">
    <source>
        <dbReference type="HAMAP-Rule" id="MF_00127"/>
    </source>
</evidence>
<evidence type="ECO:0000256" key="3">
    <source>
        <dbReference type="ARBA" id="ARBA00005539"/>
    </source>
</evidence>
<evidence type="ECO:0000256" key="8">
    <source>
        <dbReference type="ARBA" id="ARBA00022741"/>
    </source>
</evidence>
<evidence type="ECO:0000256" key="5">
    <source>
        <dbReference type="ARBA" id="ARBA00011738"/>
    </source>
</evidence>
<feature type="binding site" evidence="14">
    <location>
        <position position="350"/>
    </location>
    <ligand>
        <name>L-histidine</name>
        <dbReference type="ChEBI" id="CHEBI:57595"/>
    </ligand>
</feature>
<dbReference type="GO" id="GO:0005524">
    <property type="term" value="F:ATP binding"/>
    <property type="evidence" value="ECO:0007669"/>
    <property type="project" value="UniProtKB-UniRule"/>
</dbReference>
<proteinExistence type="inferred from homology"/>
<keyword evidence="6 13" id="KW-0963">Cytoplasm</keyword>
<keyword evidence="13" id="KW-0067">ATP-binding</keyword>
<comment type="pathway">
    <text evidence="2">Amino-acid biosynthesis; L-histidine biosynthesis; L-histidine from 5-phospho-alpha-D-ribose 1-diphosphate: step 1/9.</text>
</comment>
<dbReference type="PANTHER" id="PTHR43707:SF1">
    <property type="entry name" value="HISTIDINE--TRNA LIGASE, MITOCHONDRIAL-RELATED"/>
    <property type="match status" value="1"/>
</dbReference>
<dbReference type="InterPro" id="IPR015807">
    <property type="entry name" value="His-tRNA-ligase"/>
</dbReference>
<dbReference type="InterPro" id="IPR041715">
    <property type="entry name" value="HisRS-like_core"/>
</dbReference>
<evidence type="ECO:0000256" key="10">
    <source>
        <dbReference type="ARBA" id="ARBA00023146"/>
    </source>
</evidence>
<reference evidence="16" key="1">
    <citation type="submission" date="2020-02" db="EMBL/GenBank/DDBJ databases">
        <authorList>
            <person name="Meier V. D."/>
        </authorList>
    </citation>
    <scope>NUCLEOTIDE SEQUENCE</scope>
    <source>
        <strain evidence="16">AVDCRST_MAG18</strain>
    </source>
</reference>
<dbReference type="PROSITE" id="PS50862">
    <property type="entry name" value="AA_TRNA_LIGASE_II"/>
    <property type="match status" value="1"/>
</dbReference>
<evidence type="ECO:0000256" key="12">
    <source>
        <dbReference type="ARBA" id="ARBA00047639"/>
    </source>
</evidence>
<dbReference type="InterPro" id="IPR004517">
    <property type="entry name" value="HisZ"/>
</dbReference>
<keyword evidence="10 13" id="KW-0030">Aminoacyl-tRNA synthetase</keyword>
<feature type="binding site" evidence="14">
    <location>
        <begin position="354"/>
        <end position="355"/>
    </location>
    <ligand>
        <name>L-histidine</name>
        <dbReference type="ChEBI" id="CHEBI:57595"/>
    </ligand>
</feature>
<dbReference type="EC" id="6.1.1.21" evidence="13"/>
<dbReference type="InterPro" id="IPR036621">
    <property type="entry name" value="Anticodon-bd_dom_sf"/>
</dbReference>
<name>A0A6J4VIW1_9BACT</name>
<dbReference type="Pfam" id="PF13393">
    <property type="entry name" value="tRNA-synt_His"/>
    <property type="match status" value="2"/>
</dbReference>
<dbReference type="GO" id="GO:0000105">
    <property type="term" value="P:L-histidine biosynthetic process"/>
    <property type="evidence" value="ECO:0007669"/>
    <property type="project" value="UniProtKB-UniPathway"/>
</dbReference>
<evidence type="ECO:0000256" key="9">
    <source>
        <dbReference type="ARBA" id="ARBA00022917"/>
    </source>
</evidence>
<dbReference type="AlphaFoldDB" id="A0A6J4VIW1"/>
<dbReference type="GO" id="GO:0004821">
    <property type="term" value="F:histidine-tRNA ligase activity"/>
    <property type="evidence" value="ECO:0007669"/>
    <property type="project" value="UniProtKB-UniRule"/>
</dbReference>
<evidence type="ECO:0000256" key="7">
    <source>
        <dbReference type="ARBA" id="ARBA00022598"/>
    </source>
</evidence>
<dbReference type="InterPro" id="IPR004154">
    <property type="entry name" value="Anticodon-bd"/>
</dbReference>
<dbReference type="Pfam" id="PF03129">
    <property type="entry name" value="HGTP_anticodon"/>
    <property type="match status" value="1"/>
</dbReference>
<feature type="binding site" evidence="14">
    <location>
        <position position="106"/>
    </location>
    <ligand>
        <name>L-histidine</name>
        <dbReference type="ChEBI" id="CHEBI:57595"/>
    </ligand>
</feature>
<dbReference type="CDD" id="cd00773">
    <property type="entry name" value="HisRS-like_core"/>
    <property type="match status" value="1"/>
</dbReference>
<dbReference type="HAMAP" id="MF_00125">
    <property type="entry name" value="HisZ"/>
    <property type="match status" value="1"/>
</dbReference>
<dbReference type="NCBIfam" id="TIGR00443">
    <property type="entry name" value="hisZ_biosyn_reg"/>
    <property type="match status" value="1"/>
</dbReference>
<evidence type="ECO:0000259" key="15">
    <source>
        <dbReference type="PROSITE" id="PS50862"/>
    </source>
</evidence>
<dbReference type="PANTHER" id="PTHR43707">
    <property type="entry name" value="HISTIDYL-TRNA SYNTHETASE"/>
    <property type="match status" value="1"/>
</dbReference>
<dbReference type="EMBL" id="CADCWN010000223">
    <property type="protein sequence ID" value="CAA9579765.1"/>
    <property type="molecule type" value="Genomic_DNA"/>
</dbReference>
<comment type="function">
    <text evidence="11">Required for the first step of histidine biosynthesis. May allow the feedback regulation of ATP phosphoribosyltransferase activity by histidine.</text>
</comment>
<dbReference type="HAMAP" id="MF_00127">
    <property type="entry name" value="His_tRNA_synth"/>
    <property type="match status" value="1"/>
</dbReference>
<comment type="catalytic activity">
    <reaction evidence="12 13">
        <text>tRNA(His) + L-histidine + ATP = L-histidyl-tRNA(His) + AMP + diphosphate + H(+)</text>
        <dbReference type="Rhea" id="RHEA:17313"/>
        <dbReference type="Rhea" id="RHEA-COMP:9665"/>
        <dbReference type="Rhea" id="RHEA-COMP:9689"/>
        <dbReference type="ChEBI" id="CHEBI:15378"/>
        <dbReference type="ChEBI" id="CHEBI:30616"/>
        <dbReference type="ChEBI" id="CHEBI:33019"/>
        <dbReference type="ChEBI" id="CHEBI:57595"/>
        <dbReference type="ChEBI" id="CHEBI:78442"/>
        <dbReference type="ChEBI" id="CHEBI:78527"/>
        <dbReference type="ChEBI" id="CHEBI:456215"/>
        <dbReference type="EC" id="6.1.1.21"/>
    </reaction>
</comment>
<sequence length="519" mass="56327">MIERIRGMADVWPAERTFREGLITQLQRGFAAHGYRPIDTPVVESTELFLRKSGEERAAQMYAFDYRNRQIALRPEFTASVVRAFVAEGQGRPLPQRYAYCGPVFRYEKPQSGRSRQFTEAGVELLGARGPAADAEVIHLALASLEGLGLTDCTLRLGHLGVVGALLASLSLDDRVRDWFLWSMEQLRARGDDGLHRNLRDLLSAQQGFGANGAAATAEAGVAAADFPDLDGLSLDGLTEGQARSTVLSLLRGAGVELGGSNRSPEEIVERLLVKLRRPRVDFDIAHALAFLRRLIGLHGEPTTVLADTRALLADYGLDDGPVRELEEVLTLLQAYGHHQRIILDLGLGRGLHYYTGVLFEVHTGEVGGREAVIQLCGGGRYDDLAQILGARAPIPACGFACGVERIAAALVARGALVAEPAADLFVCGAGQVGMADLIAVAERLRRAGWRAELDLRGRRLAANLSYAERAGIPVVVIFGETELAAGEIVWRDLATRVERRYPLDDLPQPNSSDTSAER</sequence>
<feature type="binding site" evidence="14">
    <location>
        <begin position="76"/>
        <end position="78"/>
    </location>
    <ligand>
        <name>L-histidine</name>
        <dbReference type="ChEBI" id="CHEBI:57595"/>
    </ligand>
</feature>
<gene>
    <name evidence="13" type="primary">hisS</name>
    <name evidence="16" type="ORF">AVDCRST_MAG18-2969</name>
</gene>
<keyword evidence="7 13" id="KW-0436">Ligase</keyword>
<dbReference type="SUPFAM" id="SSF52954">
    <property type="entry name" value="Class II aaRS ABD-related"/>
    <property type="match status" value="1"/>
</dbReference>
<comment type="subunit">
    <text evidence="5 13">Homodimer.</text>
</comment>
<dbReference type="PIRSF" id="PIRSF001549">
    <property type="entry name" value="His-tRNA_synth"/>
    <property type="match status" value="1"/>
</dbReference>
<accession>A0A6J4VIW1</accession>
<evidence type="ECO:0000256" key="2">
    <source>
        <dbReference type="ARBA" id="ARBA00004667"/>
    </source>
</evidence>
<evidence type="ECO:0000313" key="16">
    <source>
        <dbReference type="EMBL" id="CAA9579765.1"/>
    </source>
</evidence>
<evidence type="ECO:0000256" key="11">
    <source>
        <dbReference type="ARBA" id="ARBA00025246"/>
    </source>
</evidence>
<keyword evidence="9 13" id="KW-0648">Protein biosynthesis</keyword>
<protein>
    <recommendedName>
        <fullName evidence="13">Histidine--tRNA ligase</fullName>
        <ecNumber evidence="13">6.1.1.21</ecNumber>
    </recommendedName>
    <alternativeName>
        <fullName evidence="13">Histidyl-tRNA synthetase</fullName>
        <shortName evidence="13">HisRS</shortName>
    </alternativeName>
</protein>
<organism evidence="16">
    <name type="scientific">uncultured Thermomicrobiales bacterium</name>
    <dbReference type="NCBI Taxonomy" id="1645740"/>
    <lineage>
        <taxon>Bacteria</taxon>
        <taxon>Pseudomonadati</taxon>
        <taxon>Thermomicrobiota</taxon>
        <taxon>Thermomicrobia</taxon>
        <taxon>Thermomicrobiales</taxon>
        <taxon>environmental samples</taxon>
    </lineage>
</organism>
<feature type="binding site" evidence="14">
    <location>
        <position position="124"/>
    </location>
    <ligand>
        <name>L-histidine</name>
        <dbReference type="ChEBI" id="CHEBI:57595"/>
    </ligand>
</feature>